<feature type="transmembrane region" description="Helical" evidence="13">
    <location>
        <begin position="74"/>
        <end position="94"/>
    </location>
</feature>
<dbReference type="GO" id="GO:0046583">
    <property type="term" value="F:monoatomic cation efflux transmembrane transporter activity"/>
    <property type="evidence" value="ECO:0007669"/>
    <property type="project" value="TreeGrafter"/>
</dbReference>
<dbReference type="GO" id="GO:0005886">
    <property type="term" value="C:plasma membrane"/>
    <property type="evidence" value="ECO:0007669"/>
    <property type="project" value="UniProtKB-SubCell"/>
</dbReference>
<evidence type="ECO:0000313" key="16">
    <source>
        <dbReference type="Proteomes" id="UP000231070"/>
    </source>
</evidence>
<keyword evidence="8 13" id="KW-1133">Transmembrane helix</keyword>
<comment type="similarity">
    <text evidence="13">Belongs to the NiCoT transporter (TC 2.A.52) family.</text>
</comment>
<evidence type="ECO:0000256" key="9">
    <source>
        <dbReference type="ARBA" id="ARBA00023065"/>
    </source>
</evidence>
<dbReference type="PANTHER" id="PTHR40659">
    <property type="entry name" value="NICKEL/COBALT EFFLUX SYSTEM RCNA"/>
    <property type="match status" value="1"/>
</dbReference>
<dbReference type="RefSeq" id="WP_100082221.1">
    <property type="nucleotide sequence ID" value="NZ_NQVN01000017.1"/>
</dbReference>
<feature type="transmembrane region" description="Helical" evidence="13">
    <location>
        <begin position="328"/>
        <end position="353"/>
    </location>
</feature>
<feature type="transmembrane region" description="Helical" evidence="13">
    <location>
        <begin position="281"/>
        <end position="307"/>
    </location>
</feature>
<evidence type="ECO:0000256" key="3">
    <source>
        <dbReference type="ARBA" id="ARBA00022426"/>
    </source>
</evidence>
<evidence type="ECO:0000256" key="13">
    <source>
        <dbReference type="RuleBase" id="RU362101"/>
    </source>
</evidence>
<keyword evidence="7 13" id="KW-0812">Transmembrane</keyword>
<keyword evidence="5" id="KW-1003">Cell membrane</keyword>
<feature type="signal peptide" evidence="14">
    <location>
        <begin position="1"/>
        <end position="23"/>
    </location>
</feature>
<accession>A0A2G9WRY4</accession>
<evidence type="ECO:0000256" key="8">
    <source>
        <dbReference type="ARBA" id="ARBA00022989"/>
    </source>
</evidence>
<organism evidence="15 16">
    <name type="scientific">Pleomorphomonas carboxyditropha</name>
    <dbReference type="NCBI Taxonomy" id="2023338"/>
    <lineage>
        <taxon>Bacteria</taxon>
        <taxon>Pseudomonadati</taxon>
        <taxon>Pseudomonadota</taxon>
        <taxon>Alphaproteobacteria</taxon>
        <taxon>Hyphomicrobiales</taxon>
        <taxon>Pleomorphomonadaceae</taxon>
        <taxon>Pleomorphomonas</taxon>
    </lineage>
</organism>
<keyword evidence="16" id="KW-1185">Reference proteome</keyword>
<protein>
    <recommendedName>
        <fullName evidence="13">Nickel/cobalt efflux system</fullName>
    </recommendedName>
</protein>
<dbReference type="GO" id="GO:0032025">
    <property type="term" value="P:response to cobalt ion"/>
    <property type="evidence" value="ECO:0007669"/>
    <property type="project" value="TreeGrafter"/>
</dbReference>
<dbReference type="GO" id="GO:0006824">
    <property type="term" value="P:cobalt ion transport"/>
    <property type="evidence" value="ECO:0007669"/>
    <property type="project" value="UniProtKB-KW"/>
</dbReference>
<keyword evidence="12" id="KW-0170">Cobalt</keyword>
<dbReference type="EMBL" id="NQVN01000017">
    <property type="protein sequence ID" value="PIO97478.1"/>
    <property type="molecule type" value="Genomic_DNA"/>
</dbReference>
<keyword evidence="9" id="KW-0406">Ion transport</keyword>
<keyword evidence="6" id="KW-0533">Nickel</keyword>
<comment type="caution">
    <text evidence="15">The sequence shown here is derived from an EMBL/GenBank/DDBJ whole genome shotgun (WGS) entry which is preliminary data.</text>
</comment>
<feature type="transmembrane region" description="Helical" evidence="13">
    <location>
        <begin position="253"/>
        <end position="275"/>
    </location>
</feature>
<keyword evidence="4 13" id="KW-0813">Transport</keyword>
<dbReference type="GO" id="GO:0010045">
    <property type="term" value="P:response to nickel cation"/>
    <property type="evidence" value="ECO:0007669"/>
    <property type="project" value="TreeGrafter"/>
</dbReference>
<dbReference type="Proteomes" id="UP000231070">
    <property type="component" value="Unassembled WGS sequence"/>
</dbReference>
<dbReference type="PANTHER" id="PTHR40659:SF1">
    <property type="entry name" value="NICKEL_COBALT EFFLUX SYSTEM RCNA"/>
    <property type="match status" value="1"/>
</dbReference>
<evidence type="ECO:0000256" key="5">
    <source>
        <dbReference type="ARBA" id="ARBA00022475"/>
    </source>
</evidence>
<dbReference type="Pfam" id="PF03824">
    <property type="entry name" value="NicO"/>
    <property type="match status" value="1"/>
</dbReference>
<evidence type="ECO:0000256" key="14">
    <source>
        <dbReference type="SAM" id="SignalP"/>
    </source>
</evidence>
<feature type="transmembrane region" description="Helical" evidence="13">
    <location>
        <begin position="152"/>
        <end position="171"/>
    </location>
</feature>
<reference evidence="15 16" key="1">
    <citation type="submission" date="2017-08" db="EMBL/GenBank/DDBJ databases">
        <title>Pleomorphomonas carboxidotrophicus sp. nov., a new mesophilic hydrogenogenic carboxidotroph.</title>
        <authorList>
            <person name="Esquivel-Elizondo S."/>
            <person name="Krajmalnik-Brown R."/>
            <person name="Maldonado J."/>
        </authorList>
    </citation>
    <scope>NUCLEOTIDE SEQUENCE [LARGE SCALE GENOMIC DNA]</scope>
    <source>
        <strain evidence="15 16">SVCO-16</strain>
    </source>
</reference>
<sequence length="354" mass="35955">MSLNARRLGLAAVLLLAAMPALAGTGPFGVGLPEPAATGGGFLPGLFRLIAGWQAGFYRDLTATLSAMKANGSAGLWLMALSFLYGVLHAVGPGHGKAVISTYVLANRETARNGALLALVSALAQAVTAVVMVVVAAVLLGATSIAMTRAAAALETGSFALIVLLGLWLVWRKIVRPVGDWLAERYAPVAVTVGGAPAVMTASFSTALSHDDCGHDHQRLGLKPARHIHDDGCGHLHAPSPEVAAGRLDWKKAWSAVVAVGLRPCTGALIVLVFALSQGLFAAGIASAFAMALGTGLTVAVLTLAAVTTRGLAVRLAATGGGDTAYRLHAVIEAGAAVVVLLFGLLMLGASLWG</sequence>
<dbReference type="GO" id="GO:0015099">
    <property type="term" value="F:nickel cation transmembrane transporter activity"/>
    <property type="evidence" value="ECO:0007669"/>
    <property type="project" value="UniProtKB-UniRule"/>
</dbReference>
<evidence type="ECO:0000256" key="6">
    <source>
        <dbReference type="ARBA" id="ARBA00022596"/>
    </source>
</evidence>
<keyword evidence="3" id="KW-0171">Cobalt transport</keyword>
<keyword evidence="11 13" id="KW-0472">Membrane</keyword>
<evidence type="ECO:0000256" key="1">
    <source>
        <dbReference type="ARBA" id="ARBA00002510"/>
    </source>
</evidence>
<evidence type="ECO:0000256" key="2">
    <source>
        <dbReference type="ARBA" id="ARBA00004651"/>
    </source>
</evidence>
<keyword evidence="10" id="KW-0921">Nickel transport</keyword>
<dbReference type="OrthoDB" id="9812956at2"/>
<proteinExistence type="inferred from homology"/>
<evidence type="ECO:0000256" key="7">
    <source>
        <dbReference type="ARBA" id="ARBA00022692"/>
    </source>
</evidence>
<evidence type="ECO:0000256" key="11">
    <source>
        <dbReference type="ARBA" id="ARBA00023136"/>
    </source>
</evidence>
<keyword evidence="14" id="KW-0732">Signal</keyword>
<feature type="transmembrane region" description="Helical" evidence="13">
    <location>
        <begin position="115"/>
        <end position="140"/>
    </location>
</feature>
<dbReference type="InterPro" id="IPR011541">
    <property type="entry name" value="Ni/Co_transpt_high_affinity"/>
</dbReference>
<comment type="subcellular location">
    <subcellularLocation>
        <location evidence="2 13">Cell membrane</location>
        <topology evidence="2 13">Multi-pass membrane protein</topology>
    </subcellularLocation>
</comment>
<gene>
    <name evidence="15" type="ORF">CJ014_19725</name>
</gene>
<dbReference type="AlphaFoldDB" id="A0A2G9WRY4"/>
<name>A0A2G9WRY4_9HYPH</name>
<evidence type="ECO:0000256" key="10">
    <source>
        <dbReference type="ARBA" id="ARBA00023112"/>
    </source>
</evidence>
<dbReference type="InterPro" id="IPR051224">
    <property type="entry name" value="NiCoT_RcnA"/>
</dbReference>
<comment type="function">
    <text evidence="1">Efflux system for nickel and cobalt.</text>
</comment>
<evidence type="ECO:0000313" key="15">
    <source>
        <dbReference type="EMBL" id="PIO97478.1"/>
    </source>
</evidence>
<evidence type="ECO:0000256" key="4">
    <source>
        <dbReference type="ARBA" id="ARBA00022448"/>
    </source>
</evidence>
<feature type="chain" id="PRO_5013789147" description="Nickel/cobalt efflux system" evidence="14">
    <location>
        <begin position="24"/>
        <end position="354"/>
    </location>
</feature>
<evidence type="ECO:0000256" key="12">
    <source>
        <dbReference type="ARBA" id="ARBA00023285"/>
    </source>
</evidence>